<dbReference type="Proteomes" id="UP000002630">
    <property type="component" value="Linkage Group LG16"/>
</dbReference>
<dbReference type="InParanoid" id="D8LP94"/>
<feature type="compositionally biased region" description="Pro residues" evidence="1">
    <location>
        <begin position="9"/>
        <end position="25"/>
    </location>
</feature>
<evidence type="ECO:0000313" key="2">
    <source>
        <dbReference type="EMBL" id="CBN80365.1"/>
    </source>
</evidence>
<name>D8LP94_ECTSI</name>
<organism evidence="2 3">
    <name type="scientific">Ectocarpus siliculosus</name>
    <name type="common">Brown alga</name>
    <name type="synonym">Conferva siliculosa</name>
    <dbReference type="NCBI Taxonomy" id="2880"/>
    <lineage>
        <taxon>Eukaryota</taxon>
        <taxon>Sar</taxon>
        <taxon>Stramenopiles</taxon>
        <taxon>Ochrophyta</taxon>
        <taxon>PX clade</taxon>
        <taxon>Phaeophyceae</taxon>
        <taxon>Ectocarpales</taxon>
        <taxon>Ectocarpaceae</taxon>
        <taxon>Ectocarpus</taxon>
    </lineage>
</organism>
<gene>
    <name evidence="2" type="ORF">Esi_0052_0224</name>
</gene>
<reference evidence="2 3" key="1">
    <citation type="journal article" date="2010" name="Nature">
        <title>The Ectocarpus genome and the independent evolution of multicellularity in brown algae.</title>
        <authorList>
            <person name="Cock J.M."/>
            <person name="Sterck L."/>
            <person name="Rouze P."/>
            <person name="Scornet D."/>
            <person name="Allen A.E."/>
            <person name="Amoutzias G."/>
            <person name="Anthouard V."/>
            <person name="Artiguenave F."/>
            <person name="Aury J.M."/>
            <person name="Badger J.H."/>
            <person name="Beszteri B."/>
            <person name="Billiau K."/>
            <person name="Bonnet E."/>
            <person name="Bothwell J.H."/>
            <person name="Bowler C."/>
            <person name="Boyen C."/>
            <person name="Brownlee C."/>
            <person name="Carrano C.J."/>
            <person name="Charrier B."/>
            <person name="Cho G.Y."/>
            <person name="Coelho S.M."/>
            <person name="Collen J."/>
            <person name="Corre E."/>
            <person name="Da Silva C."/>
            <person name="Delage L."/>
            <person name="Delaroque N."/>
            <person name="Dittami S.M."/>
            <person name="Doulbeau S."/>
            <person name="Elias M."/>
            <person name="Farnham G."/>
            <person name="Gachon C.M."/>
            <person name="Gschloessl B."/>
            <person name="Heesch S."/>
            <person name="Jabbari K."/>
            <person name="Jubin C."/>
            <person name="Kawai H."/>
            <person name="Kimura K."/>
            <person name="Kloareg B."/>
            <person name="Kupper F.C."/>
            <person name="Lang D."/>
            <person name="Le Bail A."/>
            <person name="Leblanc C."/>
            <person name="Lerouge P."/>
            <person name="Lohr M."/>
            <person name="Lopez P.J."/>
            <person name="Martens C."/>
            <person name="Maumus F."/>
            <person name="Michel G."/>
            <person name="Miranda-Saavedra D."/>
            <person name="Morales J."/>
            <person name="Moreau H."/>
            <person name="Motomura T."/>
            <person name="Nagasato C."/>
            <person name="Napoli C.A."/>
            <person name="Nelson D.R."/>
            <person name="Nyvall-Collen P."/>
            <person name="Peters A.F."/>
            <person name="Pommier C."/>
            <person name="Potin P."/>
            <person name="Poulain J."/>
            <person name="Quesneville H."/>
            <person name="Read B."/>
            <person name="Rensing S.A."/>
            <person name="Ritter A."/>
            <person name="Rousvoal S."/>
            <person name="Samanta M."/>
            <person name="Samson G."/>
            <person name="Schroeder D.C."/>
            <person name="Segurens B."/>
            <person name="Strittmatter M."/>
            <person name="Tonon T."/>
            <person name="Tregear J.W."/>
            <person name="Valentin K."/>
            <person name="von Dassow P."/>
            <person name="Yamagishi T."/>
            <person name="Van de Peer Y."/>
            <person name="Wincker P."/>
        </authorList>
    </citation>
    <scope>NUCLEOTIDE SEQUENCE [LARGE SCALE GENOMIC DNA]</scope>
    <source>
        <strain evidence="3">Ec32 / CCAP1310/4</strain>
    </source>
</reference>
<keyword evidence="3" id="KW-1185">Reference proteome</keyword>
<sequence>MEANAPLRQTPPPPPPPPPPLPPVKPQGVTFRHSDDTWYSENEDDLLDIWHTLQDIIKSRGIVMLDKCRFNHFCAFVVSMTTTPRDNCI</sequence>
<protein>
    <submittedName>
        <fullName evidence="2">EsV-1-61</fullName>
    </submittedName>
</protein>
<evidence type="ECO:0000313" key="3">
    <source>
        <dbReference type="Proteomes" id="UP000002630"/>
    </source>
</evidence>
<evidence type="ECO:0000256" key="1">
    <source>
        <dbReference type="SAM" id="MobiDB-lite"/>
    </source>
</evidence>
<proteinExistence type="predicted"/>
<dbReference type="AlphaFoldDB" id="D8LP94"/>
<accession>D8LP94</accession>
<dbReference type="EMBL" id="FN649741">
    <property type="protein sequence ID" value="CBN80365.1"/>
    <property type="molecule type" value="Genomic_DNA"/>
</dbReference>
<feature type="region of interest" description="Disordered" evidence="1">
    <location>
        <begin position="1"/>
        <end position="30"/>
    </location>
</feature>
<dbReference type="EMBL" id="FN648730">
    <property type="protein sequence ID" value="CBN80365.1"/>
    <property type="molecule type" value="Genomic_DNA"/>
</dbReference>